<dbReference type="InterPro" id="IPR037064">
    <property type="entry name" value="Formiminotransferase_N_sf"/>
</dbReference>
<dbReference type="EMBL" id="AYRZ02000007">
    <property type="protein sequence ID" value="PHT76594.1"/>
    <property type="molecule type" value="Genomic_DNA"/>
</dbReference>
<sequence>MQSEGKVAGVPTFLYGAAHQEGRSLDSIRRELGYFRPNASENQWIGGTELETLQLKPDEGPAQATRGKGIITIGATRWVDNYNIPVFTNDISIVRKIAKRVSGRGGGLPSVQSMALTHGGGTIEVACNLLEPSRIGGDQVQPEVERLAREEGIAVGKGYYTDLSEEKIIESYLKLIQHSD</sequence>
<dbReference type="InterPro" id="IPR022384">
    <property type="entry name" value="FormiminoTrfase_cat_dom_sf"/>
</dbReference>
<keyword evidence="2" id="KW-0808">Transferase</keyword>
<dbReference type="EC" id="2.1.2.5" evidence="1"/>
<dbReference type="InterPro" id="IPR012886">
    <property type="entry name" value="Formiminotransferase_N"/>
</dbReference>
<dbReference type="Pfam" id="PF07837">
    <property type="entry name" value="FTCD_N"/>
    <property type="match status" value="1"/>
</dbReference>
<dbReference type="Gramene" id="PHT76594">
    <property type="protein sequence ID" value="PHT76594"/>
    <property type="gene ID" value="T459_20116"/>
</dbReference>
<dbReference type="PANTHER" id="PTHR12234:SF1">
    <property type="entry name" value="FORMIMINOTRANSFERASE N-TERMINAL SUBDOMAIN-CONTAINING PROTEIN"/>
    <property type="match status" value="1"/>
</dbReference>
<proteinExistence type="predicted"/>
<organism evidence="4 5">
    <name type="scientific">Capsicum annuum</name>
    <name type="common">Capsicum pepper</name>
    <dbReference type="NCBI Taxonomy" id="4072"/>
    <lineage>
        <taxon>Eukaryota</taxon>
        <taxon>Viridiplantae</taxon>
        <taxon>Streptophyta</taxon>
        <taxon>Embryophyta</taxon>
        <taxon>Tracheophyta</taxon>
        <taxon>Spermatophyta</taxon>
        <taxon>Magnoliopsida</taxon>
        <taxon>eudicotyledons</taxon>
        <taxon>Gunneridae</taxon>
        <taxon>Pentapetalae</taxon>
        <taxon>asterids</taxon>
        <taxon>lamiids</taxon>
        <taxon>Solanales</taxon>
        <taxon>Solanaceae</taxon>
        <taxon>Solanoideae</taxon>
        <taxon>Capsiceae</taxon>
        <taxon>Capsicum</taxon>
    </lineage>
</organism>
<dbReference type="SMART" id="SM01221">
    <property type="entry name" value="FTCD"/>
    <property type="match status" value="1"/>
</dbReference>
<evidence type="ECO:0000259" key="3">
    <source>
        <dbReference type="SMART" id="SM01221"/>
    </source>
</evidence>
<dbReference type="Gene3D" id="3.30.70.670">
    <property type="entry name" value="Formiminotransferase, C-terminal subdomain"/>
    <property type="match status" value="1"/>
</dbReference>
<dbReference type="OMA" id="MEICCRI"/>
<dbReference type="SUPFAM" id="SSF55116">
    <property type="entry name" value="Formiminotransferase domain of formiminotransferase-cyclodeaminase"/>
    <property type="match status" value="1"/>
</dbReference>
<dbReference type="GO" id="GO:0030409">
    <property type="term" value="F:glutamate formimidoyltransferase activity"/>
    <property type="evidence" value="ECO:0007669"/>
    <property type="project" value="UniProtKB-EC"/>
</dbReference>
<feature type="domain" description="Formiminotransferase C-terminal subdomain" evidence="3">
    <location>
        <begin position="82"/>
        <end position="172"/>
    </location>
</feature>
<dbReference type="Gene3D" id="3.30.990.10">
    <property type="entry name" value="Formiminotransferase, N-terminal subdomain"/>
    <property type="match status" value="1"/>
</dbReference>
<comment type="caution">
    <text evidence="4">The sequence shown here is derived from an EMBL/GenBank/DDBJ whole genome shotgun (WGS) entry which is preliminary data.</text>
</comment>
<dbReference type="GO" id="GO:0005542">
    <property type="term" value="F:folic acid binding"/>
    <property type="evidence" value="ECO:0007669"/>
    <property type="project" value="InterPro"/>
</dbReference>
<gene>
    <name evidence="4" type="ORF">T459_20116</name>
</gene>
<dbReference type="InterPro" id="IPR013802">
    <property type="entry name" value="Formiminotransferase_C"/>
</dbReference>
<evidence type="ECO:0000256" key="1">
    <source>
        <dbReference type="ARBA" id="ARBA00012252"/>
    </source>
</evidence>
<dbReference type="InterPro" id="IPR037070">
    <property type="entry name" value="Formiminotransferase_C_sf"/>
</dbReference>
<dbReference type="Proteomes" id="UP000222542">
    <property type="component" value="Unassembled WGS sequence"/>
</dbReference>
<evidence type="ECO:0000313" key="4">
    <source>
        <dbReference type="EMBL" id="PHT76594.1"/>
    </source>
</evidence>
<accession>A0A2G2Z3R6</accession>
<reference evidence="4 5" key="2">
    <citation type="journal article" date="2017" name="Genome Biol.">
        <title>New reference genome sequences of hot pepper reveal the massive evolution of plant disease-resistance genes by retroduplication.</title>
        <authorList>
            <person name="Kim S."/>
            <person name="Park J."/>
            <person name="Yeom S.I."/>
            <person name="Kim Y.M."/>
            <person name="Seo E."/>
            <person name="Kim K.T."/>
            <person name="Kim M.S."/>
            <person name="Lee J.M."/>
            <person name="Cheong K."/>
            <person name="Shin H.S."/>
            <person name="Kim S.B."/>
            <person name="Han K."/>
            <person name="Lee J."/>
            <person name="Park M."/>
            <person name="Lee H.A."/>
            <person name="Lee H.Y."/>
            <person name="Lee Y."/>
            <person name="Oh S."/>
            <person name="Lee J.H."/>
            <person name="Choi E."/>
            <person name="Choi E."/>
            <person name="Lee S.E."/>
            <person name="Jeon J."/>
            <person name="Kim H."/>
            <person name="Choi G."/>
            <person name="Song H."/>
            <person name="Lee J."/>
            <person name="Lee S.C."/>
            <person name="Kwon J.K."/>
            <person name="Lee H.Y."/>
            <person name="Koo N."/>
            <person name="Hong Y."/>
            <person name="Kim R.W."/>
            <person name="Kang W.H."/>
            <person name="Huh J.H."/>
            <person name="Kang B.C."/>
            <person name="Yang T.J."/>
            <person name="Lee Y.H."/>
            <person name="Bennetzen J.L."/>
            <person name="Choi D."/>
        </authorList>
    </citation>
    <scope>NUCLEOTIDE SEQUENCE [LARGE SCALE GENOMIC DNA]</scope>
    <source>
        <strain evidence="5">cv. CM334</strain>
    </source>
</reference>
<name>A0A2G2Z3R6_CAPAN</name>
<protein>
    <recommendedName>
        <fullName evidence="1">glutamate formimidoyltransferase</fullName>
        <ecNumber evidence="1">2.1.2.5</ecNumber>
    </recommendedName>
</protein>
<dbReference type="AlphaFoldDB" id="A0A2G2Z3R6"/>
<dbReference type="PANTHER" id="PTHR12234">
    <property type="entry name" value="FORMIMINOTRANSFERASE-CYCLODEAMINASE"/>
    <property type="match status" value="1"/>
</dbReference>
<evidence type="ECO:0000313" key="5">
    <source>
        <dbReference type="Proteomes" id="UP000222542"/>
    </source>
</evidence>
<dbReference type="InterPro" id="IPR051623">
    <property type="entry name" value="FTCD"/>
</dbReference>
<dbReference type="STRING" id="4072.A0A2G2Z3R6"/>
<keyword evidence="5" id="KW-1185">Reference proteome</keyword>
<evidence type="ECO:0000256" key="2">
    <source>
        <dbReference type="ARBA" id="ARBA00022679"/>
    </source>
</evidence>
<reference evidence="4 5" key="1">
    <citation type="journal article" date="2014" name="Nat. Genet.">
        <title>Genome sequence of the hot pepper provides insights into the evolution of pungency in Capsicum species.</title>
        <authorList>
            <person name="Kim S."/>
            <person name="Park M."/>
            <person name="Yeom S.I."/>
            <person name="Kim Y.M."/>
            <person name="Lee J.M."/>
            <person name="Lee H.A."/>
            <person name="Seo E."/>
            <person name="Choi J."/>
            <person name="Cheong K."/>
            <person name="Kim K.T."/>
            <person name="Jung K."/>
            <person name="Lee G.W."/>
            <person name="Oh S.K."/>
            <person name="Bae C."/>
            <person name="Kim S.B."/>
            <person name="Lee H.Y."/>
            <person name="Kim S.Y."/>
            <person name="Kim M.S."/>
            <person name="Kang B.C."/>
            <person name="Jo Y.D."/>
            <person name="Yang H.B."/>
            <person name="Jeong H.J."/>
            <person name="Kang W.H."/>
            <person name="Kwon J.K."/>
            <person name="Shin C."/>
            <person name="Lim J.Y."/>
            <person name="Park J.H."/>
            <person name="Huh J.H."/>
            <person name="Kim J.S."/>
            <person name="Kim B.D."/>
            <person name="Cohen O."/>
            <person name="Paran I."/>
            <person name="Suh M.C."/>
            <person name="Lee S.B."/>
            <person name="Kim Y.K."/>
            <person name="Shin Y."/>
            <person name="Noh S.J."/>
            <person name="Park J."/>
            <person name="Seo Y.S."/>
            <person name="Kwon S.Y."/>
            <person name="Kim H.A."/>
            <person name="Park J.M."/>
            <person name="Kim H.J."/>
            <person name="Choi S.B."/>
            <person name="Bosland P.W."/>
            <person name="Reeves G."/>
            <person name="Jo S.H."/>
            <person name="Lee B.W."/>
            <person name="Cho H.T."/>
            <person name="Choi H.S."/>
            <person name="Lee M.S."/>
            <person name="Yu Y."/>
            <person name="Do Choi Y."/>
            <person name="Park B.S."/>
            <person name="van Deynze A."/>
            <person name="Ashrafi H."/>
            <person name="Hill T."/>
            <person name="Kim W.T."/>
            <person name="Pai H.S."/>
            <person name="Ahn H.K."/>
            <person name="Yeam I."/>
            <person name="Giovannoni J.J."/>
            <person name="Rose J.K."/>
            <person name="Sorensen I."/>
            <person name="Lee S.J."/>
            <person name="Kim R.W."/>
            <person name="Choi I.Y."/>
            <person name="Choi B.S."/>
            <person name="Lim J.S."/>
            <person name="Lee Y.H."/>
            <person name="Choi D."/>
        </authorList>
    </citation>
    <scope>NUCLEOTIDE SEQUENCE [LARGE SCALE GENOMIC DNA]</scope>
    <source>
        <strain evidence="5">cv. CM334</strain>
    </source>
</reference>